<dbReference type="InterPro" id="IPR000831">
    <property type="entry name" value="Trp_repress"/>
</dbReference>
<evidence type="ECO:0000256" key="5">
    <source>
        <dbReference type="ARBA" id="ARBA00023015"/>
    </source>
</evidence>
<evidence type="ECO:0000256" key="4">
    <source>
        <dbReference type="ARBA" id="ARBA00022491"/>
    </source>
</evidence>
<proteinExistence type="inferred from homology"/>
<keyword evidence="5 8" id="KW-0805">Transcription regulation</keyword>
<comment type="subcellular location">
    <subcellularLocation>
        <location evidence="1 8">Cytoplasm</location>
    </subcellularLocation>
</comment>
<dbReference type="AlphaFoldDB" id="V5EM53"/>
<keyword evidence="3 8" id="KW-0963">Cytoplasm</keyword>
<dbReference type="GO" id="GO:0045892">
    <property type="term" value="P:negative regulation of DNA-templated transcription"/>
    <property type="evidence" value="ECO:0007669"/>
    <property type="project" value="UniProtKB-UniRule"/>
</dbReference>
<evidence type="ECO:0000313" key="9">
    <source>
        <dbReference type="EMBL" id="GAD28404.1"/>
    </source>
</evidence>
<dbReference type="HAMAP" id="MF_00475">
    <property type="entry name" value="Trp_repressor"/>
    <property type="match status" value="1"/>
</dbReference>
<comment type="subunit">
    <text evidence="8">Homodimer.</text>
</comment>
<evidence type="ECO:0000256" key="1">
    <source>
        <dbReference type="ARBA" id="ARBA00004496"/>
    </source>
</evidence>
<dbReference type="InterPro" id="IPR010921">
    <property type="entry name" value="Trp_repressor/repl_initiator"/>
</dbReference>
<dbReference type="GO" id="GO:0043565">
    <property type="term" value="F:sequence-specific DNA binding"/>
    <property type="evidence" value="ECO:0007669"/>
    <property type="project" value="UniProtKB-UniRule"/>
</dbReference>
<dbReference type="InterPro" id="IPR013335">
    <property type="entry name" value="Trp_repress_bac"/>
</dbReference>
<dbReference type="GO" id="GO:0005737">
    <property type="term" value="C:cytoplasm"/>
    <property type="evidence" value="ECO:0007669"/>
    <property type="project" value="UniProtKB-SubCell"/>
</dbReference>
<dbReference type="PANTHER" id="PTHR38025">
    <property type="entry name" value="TRP OPERON REPRESSOR"/>
    <property type="match status" value="1"/>
</dbReference>
<dbReference type="SUPFAM" id="SSF48295">
    <property type="entry name" value="TrpR-like"/>
    <property type="match status" value="1"/>
</dbReference>
<comment type="similarity">
    <text evidence="2 8">Belongs to the TrpR family.</text>
</comment>
<gene>
    <name evidence="8" type="primary">trpR</name>
    <name evidence="9" type="ORF">PLEI_0044</name>
</gene>
<dbReference type="NCBIfam" id="TIGR01321">
    <property type="entry name" value="TrpR"/>
    <property type="match status" value="1"/>
</dbReference>
<dbReference type="EMBL" id="DF196807">
    <property type="protein sequence ID" value="GAD28404.1"/>
    <property type="molecule type" value="Genomic_DNA"/>
</dbReference>
<evidence type="ECO:0000256" key="8">
    <source>
        <dbReference type="HAMAP-Rule" id="MF_00475"/>
    </source>
</evidence>
<dbReference type="Proteomes" id="UP000030675">
    <property type="component" value="Unassembled WGS sequence"/>
</dbReference>
<dbReference type="GO" id="GO:0003700">
    <property type="term" value="F:DNA-binding transcription factor activity"/>
    <property type="evidence" value="ECO:0007669"/>
    <property type="project" value="UniProtKB-UniRule"/>
</dbReference>
<name>V5EM53_PHOLE</name>
<evidence type="ECO:0000313" key="10">
    <source>
        <dbReference type="Proteomes" id="UP000030675"/>
    </source>
</evidence>
<dbReference type="HOGENOM" id="CLU_147939_0_0_6"/>
<keyword evidence="4 8" id="KW-0678">Repressor</keyword>
<dbReference type="InterPro" id="IPR038116">
    <property type="entry name" value="TrpR-like_sf"/>
</dbReference>
<reference evidence="10" key="1">
    <citation type="submission" date="2012-12" db="EMBL/GenBank/DDBJ databases">
        <title>Genome Sequence of Photobacterium leiognathi lrivu.4.1.</title>
        <authorList>
            <person name="Urbanczyk H."/>
            <person name="Ogura Y."/>
            <person name="Hayashi T."/>
            <person name="Dunlap P.V."/>
        </authorList>
    </citation>
    <scope>NUCLEOTIDE SEQUENCE [LARGE SCALE GENOMIC DNA]</scope>
    <source>
        <strain evidence="10">lrivu.4.1</strain>
    </source>
</reference>
<dbReference type="Gene3D" id="1.10.1270.10">
    <property type="entry name" value="TrpR-like"/>
    <property type="match status" value="1"/>
</dbReference>
<feature type="DNA-binding region" evidence="8">
    <location>
        <begin position="81"/>
        <end position="104"/>
    </location>
</feature>
<dbReference type="PANTHER" id="PTHR38025:SF1">
    <property type="entry name" value="TRP OPERON REPRESSOR"/>
    <property type="match status" value="1"/>
</dbReference>
<evidence type="ECO:0000256" key="6">
    <source>
        <dbReference type="ARBA" id="ARBA00023125"/>
    </source>
</evidence>
<comment type="function">
    <text evidence="8">This protein is an aporepressor. When complexed with L-tryptophan it binds the operator region of the trp operon and prevents the initiation of transcription.</text>
</comment>
<protein>
    <recommendedName>
        <fullName evidence="8">Trp operon repressor homolog</fullName>
    </recommendedName>
</protein>
<dbReference type="eggNOG" id="COG2973">
    <property type="taxonomic scope" value="Bacteria"/>
</dbReference>
<sequence length="124" mass="14157">MSDDYQGTLQQDKIPDEITMTTTTDSPDFTEWQNVLDLIRHASAEQRDELLFQVLLTHDEREALIARVNIVHELLNGERSQRKISELLGVGVATITRGSNELKHQDDDTKAWLANFLAQNKPNQ</sequence>
<dbReference type="Pfam" id="PF01371">
    <property type="entry name" value="Trp_repressor"/>
    <property type="match status" value="1"/>
</dbReference>
<organism evidence="9 10">
    <name type="scientific">Photobacterium leiognathi lrivu.4.1</name>
    <dbReference type="NCBI Taxonomy" id="1248232"/>
    <lineage>
        <taxon>Bacteria</taxon>
        <taxon>Pseudomonadati</taxon>
        <taxon>Pseudomonadota</taxon>
        <taxon>Gammaproteobacteria</taxon>
        <taxon>Vibrionales</taxon>
        <taxon>Vibrionaceae</taxon>
        <taxon>Photobacterium</taxon>
    </lineage>
</organism>
<keyword evidence="6 8" id="KW-0238">DNA-binding</keyword>
<evidence type="ECO:0000256" key="7">
    <source>
        <dbReference type="ARBA" id="ARBA00023163"/>
    </source>
</evidence>
<evidence type="ECO:0000256" key="3">
    <source>
        <dbReference type="ARBA" id="ARBA00022490"/>
    </source>
</evidence>
<accession>V5EM53</accession>
<keyword evidence="7 8" id="KW-0804">Transcription</keyword>
<evidence type="ECO:0000256" key="2">
    <source>
        <dbReference type="ARBA" id="ARBA00007027"/>
    </source>
</evidence>